<organism evidence="2 3">
    <name type="scientific">Geofilum rubicundum JCM 15548</name>
    <dbReference type="NCBI Taxonomy" id="1236989"/>
    <lineage>
        <taxon>Bacteria</taxon>
        <taxon>Pseudomonadati</taxon>
        <taxon>Bacteroidota</taxon>
        <taxon>Bacteroidia</taxon>
        <taxon>Marinilabiliales</taxon>
        <taxon>Marinilabiliaceae</taxon>
        <taxon>Geofilum</taxon>
    </lineage>
</organism>
<protein>
    <recommendedName>
        <fullName evidence="1">DUF2264 domain-containing protein</fullName>
    </recommendedName>
</protein>
<dbReference type="InterPro" id="IPR016624">
    <property type="entry name" value="UCP014753"/>
</dbReference>
<gene>
    <name evidence="2" type="ORF">JCM15548_13157</name>
</gene>
<accession>A0A0E9LZV2</accession>
<dbReference type="InterPro" id="IPR049349">
    <property type="entry name" value="DUF2264_N"/>
</dbReference>
<dbReference type="STRING" id="1236989.JCM15548_13157"/>
<dbReference type="EMBL" id="BAZW01000031">
    <property type="protein sequence ID" value="GAO30843.1"/>
    <property type="molecule type" value="Genomic_DNA"/>
</dbReference>
<dbReference type="PIRSF" id="PIRSF014753">
    <property type="entry name" value="UCP014753"/>
    <property type="match status" value="1"/>
</dbReference>
<dbReference type="AlphaFoldDB" id="A0A0E9LZV2"/>
<feature type="domain" description="DUF2264" evidence="1">
    <location>
        <begin position="34"/>
        <end position="208"/>
    </location>
</feature>
<keyword evidence="3" id="KW-1185">Reference proteome</keyword>
<dbReference type="PANTHER" id="PTHR35339:SF4">
    <property type="entry name" value="LINALOOL DEHYDRATASE_ISOMERASE DOMAIN-CONTAINING PROTEIN"/>
    <property type="match status" value="1"/>
</dbReference>
<sequence length="209" mass="23705">MSCAPKNALRKEVPEGVFQVENPDYSVSPYTGLTRAHWKDAALYLLEGAFCYIEELDDPMRFPKQPGKSYPQDGSYNVTENLEGLCRTLFMAAPLLKEDPELVINGIQVGEYYRHQMKMLLDPDGPMFIKHMSQPGWISQILVEFGALAISMSVAPEVLWEPFDQETKDALAALMISYGNGPTVGSNWRFFNIFVLSFYQERGYDIDEP</sequence>
<comment type="caution">
    <text evidence="2">The sequence shown here is derived from an EMBL/GenBank/DDBJ whole genome shotgun (WGS) entry which is preliminary data.</text>
</comment>
<evidence type="ECO:0000313" key="3">
    <source>
        <dbReference type="Proteomes" id="UP000032900"/>
    </source>
</evidence>
<reference evidence="2 3" key="1">
    <citation type="journal article" date="2015" name="Microbes Environ.">
        <title>Distribution and evolution of nitrogen fixation genes in the phylum bacteroidetes.</title>
        <authorList>
            <person name="Inoue J."/>
            <person name="Oshima K."/>
            <person name="Suda W."/>
            <person name="Sakamoto M."/>
            <person name="Iino T."/>
            <person name="Noda S."/>
            <person name="Hongoh Y."/>
            <person name="Hattori M."/>
            <person name="Ohkuma M."/>
        </authorList>
    </citation>
    <scope>NUCLEOTIDE SEQUENCE [LARGE SCALE GENOMIC DNA]</scope>
    <source>
        <strain evidence="2">JCM 15548</strain>
    </source>
</reference>
<dbReference type="PANTHER" id="PTHR35339">
    <property type="entry name" value="LINALOOL DEHYDRATASE_ISOMERASE DOMAIN-CONTAINING PROTEIN"/>
    <property type="match status" value="1"/>
</dbReference>
<evidence type="ECO:0000259" key="1">
    <source>
        <dbReference type="Pfam" id="PF10022"/>
    </source>
</evidence>
<name>A0A0E9LZV2_9BACT</name>
<proteinExistence type="predicted"/>
<evidence type="ECO:0000313" key="2">
    <source>
        <dbReference type="EMBL" id="GAO30843.1"/>
    </source>
</evidence>
<dbReference type="Proteomes" id="UP000032900">
    <property type="component" value="Unassembled WGS sequence"/>
</dbReference>
<dbReference type="Pfam" id="PF10022">
    <property type="entry name" value="DUF2264"/>
    <property type="match status" value="1"/>
</dbReference>